<organism evidence="3 4">
    <name type="scientific">Chaetomium globosum (strain ATCC 6205 / CBS 148.51 / DSM 1962 / NBRC 6347 / NRRL 1970)</name>
    <name type="common">Soil fungus</name>
    <dbReference type="NCBI Taxonomy" id="306901"/>
    <lineage>
        <taxon>Eukaryota</taxon>
        <taxon>Fungi</taxon>
        <taxon>Dikarya</taxon>
        <taxon>Ascomycota</taxon>
        <taxon>Pezizomycotina</taxon>
        <taxon>Sordariomycetes</taxon>
        <taxon>Sordariomycetidae</taxon>
        <taxon>Sordariales</taxon>
        <taxon>Chaetomiaceae</taxon>
        <taxon>Chaetomium</taxon>
    </lineage>
</organism>
<dbReference type="Proteomes" id="UP000001056">
    <property type="component" value="Unassembled WGS sequence"/>
</dbReference>
<dbReference type="InterPro" id="IPR053013">
    <property type="entry name" value="LAT"/>
</dbReference>
<dbReference type="GeneID" id="4391801"/>
<dbReference type="OMA" id="ASVYCEP"/>
<dbReference type="HOGENOM" id="CLU_038171_1_0_1"/>
<dbReference type="FunCoup" id="Q2H1U1">
    <property type="interactions" value="80"/>
</dbReference>
<evidence type="ECO:0000313" key="3">
    <source>
        <dbReference type="EMBL" id="EAQ87636.1"/>
    </source>
</evidence>
<dbReference type="PANTHER" id="PTHR34815">
    <property type="entry name" value="LYSINE ACETYLTRANSFERASE"/>
    <property type="match status" value="1"/>
</dbReference>
<dbReference type="InterPro" id="IPR016181">
    <property type="entry name" value="Acyl_CoA_acyltransferase"/>
</dbReference>
<dbReference type="InParanoid" id="Q2H1U1"/>
<dbReference type="PANTHER" id="PTHR34815:SF4">
    <property type="entry name" value="N-ACETYLTRANSFERASE DOMAIN-CONTAINING PROTEIN"/>
    <property type="match status" value="1"/>
</dbReference>
<sequence length="425" mass="46365">MGSTNSPPTTTTTTTTTDLTTLPPATSSTLILTHPTPAERERTARHTYPTWGFALAEADYLAREAYLTTVPLARDGGITHWILTDARLPPDGRPILSSCESLRKRAVVVNAAAKGRRGEEGGGGVLVEGVAHGIASVFTEPAFRGRGYASRMMKEVGEKLRVWQAGAAVAAPGVAVAVAEGGEVAVEKSHSLFSVLYSDIGKTFYAKNGWAPFESSHVSFRPVEGAAAGGEGQVAKALGYHELAELCAVDEKLLRADLARRRDGKPHVAILPELDALLWHLMREDYMTKSIFGKTPTVRGAVAGEPGKRIWAVWMRGYYGGLKKLEGNVLHVLRVVVEDPNQPDEELVAGFRSIVQIAQHEAAEWKTQDIHIWNPDPKLKGLVEKCGIESEFVKRDKDSIASLRWYGEEPTTEVDWVANEKYAWC</sequence>
<dbReference type="SUPFAM" id="SSF55729">
    <property type="entry name" value="Acyl-CoA N-acyltransferases (Nat)"/>
    <property type="match status" value="1"/>
</dbReference>
<dbReference type="STRING" id="306901.Q2H1U1"/>
<name>Q2H1U1_CHAGB</name>
<dbReference type="eggNOG" id="ENOG502S41G">
    <property type="taxonomic scope" value="Eukaryota"/>
</dbReference>
<feature type="region of interest" description="Disordered" evidence="1">
    <location>
        <begin position="1"/>
        <end position="45"/>
    </location>
</feature>
<dbReference type="RefSeq" id="XP_001223469.1">
    <property type="nucleotide sequence ID" value="XM_001223468.1"/>
</dbReference>
<dbReference type="VEuPathDB" id="FungiDB:CHGG_04255"/>
<gene>
    <name evidence="3" type="ORF">CHGG_04255</name>
</gene>
<evidence type="ECO:0000256" key="1">
    <source>
        <dbReference type="SAM" id="MobiDB-lite"/>
    </source>
</evidence>
<dbReference type="Pfam" id="PF22998">
    <property type="entry name" value="GNAT_LYC1-like"/>
    <property type="match status" value="1"/>
</dbReference>
<keyword evidence="4" id="KW-1185">Reference proteome</keyword>
<dbReference type="EMBL" id="CH408032">
    <property type="protein sequence ID" value="EAQ87636.1"/>
    <property type="molecule type" value="Genomic_DNA"/>
</dbReference>
<evidence type="ECO:0000313" key="4">
    <source>
        <dbReference type="Proteomes" id="UP000001056"/>
    </source>
</evidence>
<feature type="compositionally biased region" description="Low complexity" evidence="1">
    <location>
        <begin position="1"/>
        <end position="33"/>
    </location>
</feature>
<feature type="domain" description="LYC1 C-terminal" evidence="2">
    <location>
        <begin position="232"/>
        <end position="425"/>
    </location>
</feature>
<protein>
    <recommendedName>
        <fullName evidence="2">LYC1 C-terminal domain-containing protein</fullName>
    </recommendedName>
</protein>
<dbReference type="OrthoDB" id="2020070at2759"/>
<accession>Q2H1U1</accession>
<dbReference type="InterPro" id="IPR055100">
    <property type="entry name" value="GNAT_LYC1-like"/>
</dbReference>
<reference evidence="4" key="1">
    <citation type="journal article" date="2015" name="Genome Announc.">
        <title>Draft genome sequence of the cellulolytic fungus Chaetomium globosum.</title>
        <authorList>
            <person name="Cuomo C.A."/>
            <person name="Untereiner W.A."/>
            <person name="Ma L.-J."/>
            <person name="Grabherr M."/>
            <person name="Birren B.W."/>
        </authorList>
    </citation>
    <scope>NUCLEOTIDE SEQUENCE [LARGE SCALE GENOMIC DNA]</scope>
    <source>
        <strain evidence="4">ATCC 6205 / CBS 148.51 / DSM 1962 / NBRC 6347 / NRRL 1970</strain>
    </source>
</reference>
<dbReference type="AlphaFoldDB" id="Q2H1U1"/>
<evidence type="ECO:0000259" key="2">
    <source>
        <dbReference type="Pfam" id="PF22998"/>
    </source>
</evidence>
<proteinExistence type="predicted"/>
<dbReference type="Gene3D" id="3.40.630.30">
    <property type="match status" value="1"/>
</dbReference>